<dbReference type="InterPro" id="IPR036770">
    <property type="entry name" value="Ankyrin_rpt-contain_sf"/>
</dbReference>
<dbReference type="SUPFAM" id="SSF48403">
    <property type="entry name" value="Ankyrin repeat"/>
    <property type="match status" value="1"/>
</dbReference>
<name>A0A1S3CTU4_DIACI</name>
<dbReference type="PANTHER" id="PTHR24173:SF74">
    <property type="entry name" value="ANKYRIN REPEAT DOMAIN-CONTAINING PROTEIN 16"/>
    <property type="match status" value="1"/>
</dbReference>
<dbReference type="SMART" id="SM00248">
    <property type="entry name" value="ANK"/>
    <property type="match status" value="2"/>
</dbReference>
<dbReference type="InterPro" id="IPR002110">
    <property type="entry name" value="Ankyrin_rpt"/>
</dbReference>
<keyword evidence="2 3" id="KW-0040">ANK repeat</keyword>
<feature type="repeat" description="ANK" evidence="3">
    <location>
        <begin position="13"/>
        <end position="45"/>
    </location>
</feature>
<dbReference type="GeneID" id="103505037"/>
<evidence type="ECO:0000313" key="4">
    <source>
        <dbReference type="Proteomes" id="UP000079169"/>
    </source>
</evidence>
<accession>A0A1S3CTU4</accession>
<gene>
    <name evidence="5" type="primary">LOC103505037</name>
</gene>
<dbReference type="Proteomes" id="UP000079169">
    <property type="component" value="Unplaced"/>
</dbReference>
<keyword evidence="1" id="KW-0677">Repeat</keyword>
<dbReference type="STRING" id="121845.A0A1S3CTU4"/>
<sequence length="83" mass="8791">MAEVRPDAQDSLTGETALTIASLHGGHATCLALLNRGANVSVVNSKNLSPLILAVKEGHWATAEKLLQHHAPLDQTDGSHKMM</sequence>
<protein>
    <submittedName>
        <fullName evidence="5">Potassium channel KOR2-like</fullName>
    </submittedName>
</protein>
<dbReference type="KEGG" id="dci:103505037"/>
<evidence type="ECO:0000256" key="2">
    <source>
        <dbReference type="ARBA" id="ARBA00023043"/>
    </source>
</evidence>
<reference evidence="5" key="1">
    <citation type="submission" date="2025-08" db="UniProtKB">
        <authorList>
            <consortium name="RefSeq"/>
        </authorList>
    </citation>
    <scope>IDENTIFICATION</scope>
</reference>
<evidence type="ECO:0000256" key="1">
    <source>
        <dbReference type="ARBA" id="ARBA00022737"/>
    </source>
</evidence>
<dbReference type="Pfam" id="PF12796">
    <property type="entry name" value="Ank_2"/>
    <property type="match status" value="1"/>
</dbReference>
<evidence type="ECO:0000313" key="5">
    <source>
        <dbReference type="RefSeq" id="XP_008467565.1"/>
    </source>
</evidence>
<dbReference type="PANTHER" id="PTHR24173">
    <property type="entry name" value="ANKYRIN REPEAT CONTAINING"/>
    <property type="match status" value="1"/>
</dbReference>
<dbReference type="PaxDb" id="121845-A0A1S3CTU4"/>
<dbReference type="Gene3D" id="1.25.40.20">
    <property type="entry name" value="Ankyrin repeat-containing domain"/>
    <property type="match status" value="1"/>
</dbReference>
<organism evidence="4 5">
    <name type="scientific">Diaphorina citri</name>
    <name type="common">Asian citrus psyllid</name>
    <dbReference type="NCBI Taxonomy" id="121845"/>
    <lineage>
        <taxon>Eukaryota</taxon>
        <taxon>Metazoa</taxon>
        <taxon>Ecdysozoa</taxon>
        <taxon>Arthropoda</taxon>
        <taxon>Hexapoda</taxon>
        <taxon>Insecta</taxon>
        <taxon>Pterygota</taxon>
        <taxon>Neoptera</taxon>
        <taxon>Paraneoptera</taxon>
        <taxon>Hemiptera</taxon>
        <taxon>Sternorrhyncha</taxon>
        <taxon>Psylloidea</taxon>
        <taxon>Psyllidae</taxon>
        <taxon>Diaphorininae</taxon>
        <taxon>Diaphorina</taxon>
    </lineage>
</organism>
<keyword evidence="4" id="KW-1185">Reference proteome</keyword>
<evidence type="ECO:0000256" key="3">
    <source>
        <dbReference type="PROSITE-ProRule" id="PRU00023"/>
    </source>
</evidence>
<proteinExistence type="predicted"/>
<dbReference type="RefSeq" id="XP_008467565.1">
    <property type="nucleotide sequence ID" value="XM_008469343.2"/>
</dbReference>
<dbReference type="PROSITE" id="PS50088">
    <property type="entry name" value="ANK_REPEAT"/>
    <property type="match status" value="1"/>
</dbReference>
<dbReference type="AlphaFoldDB" id="A0A1S3CTU4"/>